<dbReference type="SUPFAM" id="SSF52540">
    <property type="entry name" value="P-loop containing nucleoside triphosphate hydrolases"/>
    <property type="match status" value="1"/>
</dbReference>
<dbReference type="CDD" id="cd02021">
    <property type="entry name" value="GntK"/>
    <property type="match status" value="1"/>
</dbReference>
<evidence type="ECO:0000256" key="8">
    <source>
        <dbReference type="ARBA" id="ARBA00048090"/>
    </source>
</evidence>
<evidence type="ECO:0000256" key="9">
    <source>
        <dbReference type="RuleBase" id="RU363066"/>
    </source>
</evidence>
<sequence>MPNGKKVLVVMGVSGTGKTTIGKLLAHRLKYPFFDGDDFHPKENIDKMKAGQPLADEDRKEWLLRLNQVAREHRHTGAVIGCSALRKNYRGLLRAGVGTCMEFIYLNGSFELIKARLEARKDHFMPIELLKSQFETLEPPKRAIKVSVTKEPEIIIKEIVEQIKSEAH</sequence>
<keyword evidence="4 9" id="KW-0808">Transferase</keyword>
<organism evidence="10 11">
    <name type="scientific">Flagellimonas iocasae</name>
    <dbReference type="NCBI Taxonomy" id="2055905"/>
    <lineage>
        <taxon>Bacteria</taxon>
        <taxon>Pseudomonadati</taxon>
        <taxon>Bacteroidota</taxon>
        <taxon>Flavobacteriia</taxon>
        <taxon>Flavobacteriales</taxon>
        <taxon>Flavobacteriaceae</taxon>
        <taxon>Flagellimonas</taxon>
    </lineage>
</organism>
<evidence type="ECO:0000256" key="4">
    <source>
        <dbReference type="ARBA" id="ARBA00022679"/>
    </source>
</evidence>
<evidence type="ECO:0000256" key="1">
    <source>
        <dbReference type="ARBA" id="ARBA00004761"/>
    </source>
</evidence>
<dbReference type="NCBIfam" id="TIGR01313">
    <property type="entry name" value="therm_gnt_kin"/>
    <property type="match status" value="1"/>
</dbReference>
<comment type="pathway">
    <text evidence="1">Carbohydrate acid metabolism.</text>
</comment>
<evidence type="ECO:0000256" key="7">
    <source>
        <dbReference type="ARBA" id="ARBA00022840"/>
    </source>
</evidence>
<keyword evidence="5 9" id="KW-0547">Nucleotide-binding</keyword>
<dbReference type="RefSeq" id="WP_379829169.1">
    <property type="nucleotide sequence ID" value="NZ_JBHUHU010000001.1"/>
</dbReference>
<dbReference type="PANTHER" id="PTHR43442:SF3">
    <property type="entry name" value="GLUCONOKINASE-RELATED"/>
    <property type="match status" value="1"/>
</dbReference>
<accession>A0ABW4XS24</accession>
<keyword evidence="11" id="KW-1185">Reference proteome</keyword>
<dbReference type="InterPro" id="IPR031322">
    <property type="entry name" value="Shikimate/glucono_kinase"/>
</dbReference>
<comment type="similarity">
    <text evidence="2 9">Belongs to the gluconokinase GntK/GntV family.</text>
</comment>
<dbReference type="Gene3D" id="3.40.50.300">
    <property type="entry name" value="P-loop containing nucleotide triphosphate hydrolases"/>
    <property type="match status" value="1"/>
</dbReference>
<dbReference type="InterPro" id="IPR006001">
    <property type="entry name" value="Therm_gnt_kin"/>
</dbReference>
<dbReference type="EMBL" id="JBHUHU010000001">
    <property type="protein sequence ID" value="MFD2098392.1"/>
    <property type="molecule type" value="Genomic_DNA"/>
</dbReference>
<evidence type="ECO:0000313" key="11">
    <source>
        <dbReference type="Proteomes" id="UP001597342"/>
    </source>
</evidence>
<evidence type="ECO:0000256" key="5">
    <source>
        <dbReference type="ARBA" id="ARBA00022741"/>
    </source>
</evidence>
<dbReference type="InterPro" id="IPR027417">
    <property type="entry name" value="P-loop_NTPase"/>
</dbReference>
<evidence type="ECO:0000256" key="2">
    <source>
        <dbReference type="ARBA" id="ARBA00008420"/>
    </source>
</evidence>
<proteinExistence type="inferred from homology"/>
<dbReference type="PANTHER" id="PTHR43442">
    <property type="entry name" value="GLUCONOKINASE-RELATED"/>
    <property type="match status" value="1"/>
</dbReference>
<evidence type="ECO:0000256" key="6">
    <source>
        <dbReference type="ARBA" id="ARBA00022777"/>
    </source>
</evidence>
<dbReference type="EC" id="2.7.1.12" evidence="3 9"/>
<dbReference type="Proteomes" id="UP001597342">
    <property type="component" value="Unassembled WGS sequence"/>
</dbReference>
<name>A0ABW4XS24_9FLAO</name>
<gene>
    <name evidence="10" type="ORF">ACFSJE_01310</name>
</gene>
<protein>
    <recommendedName>
        <fullName evidence="3 9">Gluconokinase</fullName>
        <ecNumber evidence="3 9">2.7.1.12</ecNumber>
    </recommendedName>
</protein>
<dbReference type="Pfam" id="PF01202">
    <property type="entry name" value="SKI"/>
    <property type="match status" value="1"/>
</dbReference>
<evidence type="ECO:0000256" key="3">
    <source>
        <dbReference type="ARBA" id="ARBA00012054"/>
    </source>
</evidence>
<reference evidence="11" key="1">
    <citation type="journal article" date="2019" name="Int. J. Syst. Evol. Microbiol.">
        <title>The Global Catalogue of Microorganisms (GCM) 10K type strain sequencing project: providing services to taxonomists for standard genome sequencing and annotation.</title>
        <authorList>
            <consortium name="The Broad Institute Genomics Platform"/>
            <consortium name="The Broad Institute Genome Sequencing Center for Infectious Disease"/>
            <person name="Wu L."/>
            <person name="Ma J."/>
        </authorList>
    </citation>
    <scope>NUCLEOTIDE SEQUENCE [LARGE SCALE GENOMIC DNA]</scope>
    <source>
        <strain evidence="11">JCM 3389</strain>
    </source>
</reference>
<comment type="catalytic activity">
    <reaction evidence="8 9">
        <text>D-gluconate + ATP = 6-phospho-D-gluconate + ADP + H(+)</text>
        <dbReference type="Rhea" id="RHEA:19433"/>
        <dbReference type="ChEBI" id="CHEBI:15378"/>
        <dbReference type="ChEBI" id="CHEBI:18391"/>
        <dbReference type="ChEBI" id="CHEBI:30616"/>
        <dbReference type="ChEBI" id="CHEBI:58759"/>
        <dbReference type="ChEBI" id="CHEBI:456216"/>
        <dbReference type="EC" id="2.7.1.12"/>
    </reaction>
</comment>
<keyword evidence="6 9" id="KW-0418">Kinase</keyword>
<keyword evidence="7 9" id="KW-0067">ATP-binding</keyword>
<evidence type="ECO:0000313" key="10">
    <source>
        <dbReference type="EMBL" id="MFD2098392.1"/>
    </source>
</evidence>
<comment type="caution">
    <text evidence="10">The sequence shown here is derived from an EMBL/GenBank/DDBJ whole genome shotgun (WGS) entry which is preliminary data.</text>
</comment>